<protein>
    <submittedName>
        <fullName evidence="1">Phosphotransferase family enzyme</fullName>
    </submittedName>
</protein>
<evidence type="ECO:0000313" key="2">
    <source>
        <dbReference type="Proteomes" id="UP000295573"/>
    </source>
</evidence>
<proteinExistence type="predicted"/>
<reference evidence="1 2" key="1">
    <citation type="journal article" date="2015" name="Stand. Genomic Sci.">
        <title>Genomic Encyclopedia of Bacterial and Archaeal Type Strains, Phase III: the genomes of soil and plant-associated and newly described type strains.</title>
        <authorList>
            <person name="Whitman W.B."/>
            <person name="Woyke T."/>
            <person name="Klenk H.P."/>
            <person name="Zhou Y."/>
            <person name="Lilburn T.G."/>
            <person name="Beck B.J."/>
            <person name="De Vos P."/>
            <person name="Vandamme P."/>
            <person name="Eisen J.A."/>
            <person name="Garrity G."/>
            <person name="Hugenholtz P."/>
            <person name="Kyrpides N.C."/>
        </authorList>
    </citation>
    <scope>NUCLEOTIDE SEQUENCE [LARGE SCALE GENOMIC DNA]</scope>
    <source>
        <strain evidence="1 2">VKM Ac-2541</strain>
    </source>
</reference>
<accession>A0A4R2IUY8</accession>
<dbReference type="RefSeq" id="WP_132147954.1">
    <property type="nucleotide sequence ID" value="NZ_SLWR01000004.1"/>
</dbReference>
<keyword evidence="2" id="KW-1185">Reference proteome</keyword>
<evidence type="ECO:0000313" key="1">
    <source>
        <dbReference type="EMBL" id="TCO48236.1"/>
    </source>
</evidence>
<sequence>MRILPDKPSLGFLRKEAKDLLAALRESSPDASLADAQRALASDYGMRDWTELKSEAERRAAAPVVVPDGLAEALAAAFDLGSVTGAVSAVSFTPMGRSWSIPTDRGRWLAVTVYPWMTTEQAELGSRLRDAAVAAGVAAPVPVRSPEGRLIETVQDENWRVHEWMEVGPSPVMPTPAAVAGRIGAIYGTLHSLAIPTDTAMHWYLTARKPDDAWGKLLDRARAAGKPWADLLEEVLPALLDLQTIEAGIDDDKLILCNRNLIPENVHLGHKDELVVTEWDFAGPLTPELELGSALTHWTLRPTISRPAITAFRDGYIQAAGQWPELDLTCFATAVTAYLNWTHNTICEAIDPTDPDHATFADRETLDLLSNPMTGTSLQKLLTALDA</sequence>
<dbReference type="SUPFAM" id="SSF56112">
    <property type="entry name" value="Protein kinase-like (PK-like)"/>
    <property type="match status" value="1"/>
</dbReference>
<name>A0A4R2IUY8_9ACTN</name>
<organism evidence="1 2">
    <name type="scientific">Kribbella antiqua</name>
    <dbReference type="NCBI Taxonomy" id="2512217"/>
    <lineage>
        <taxon>Bacteria</taxon>
        <taxon>Bacillati</taxon>
        <taxon>Actinomycetota</taxon>
        <taxon>Actinomycetes</taxon>
        <taxon>Propionibacteriales</taxon>
        <taxon>Kribbellaceae</taxon>
        <taxon>Kribbella</taxon>
    </lineage>
</organism>
<dbReference type="AlphaFoldDB" id="A0A4R2IUY8"/>
<comment type="caution">
    <text evidence="1">The sequence shown here is derived from an EMBL/GenBank/DDBJ whole genome shotgun (WGS) entry which is preliminary data.</text>
</comment>
<dbReference type="OrthoDB" id="928522at2"/>
<keyword evidence="1" id="KW-0808">Transferase</keyword>
<dbReference type="GO" id="GO:0016740">
    <property type="term" value="F:transferase activity"/>
    <property type="evidence" value="ECO:0007669"/>
    <property type="project" value="UniProtKB-KW"/>
</dbReference>
<dbReference type="Proteomes" id="UP000295573">
    <property type="component" value="Unassembled WGS sequence"/>
</dbReference>
<gene>
    <name evidence="1" type="ORF">EV646_10453</name>
</gene>
<dbReference type="EMBL" id="SLWR01000004">
    <property type="protein sequence ID" value="TCO48236.1"/>
    <property type="molecule type" value="Genomic_DNA"/>
</dbReference>
<dbReference type="InterPro" id="IPR011009">
    <property type="entry name" value="Kinase-like_dom_sf"/>
</dbReference>